<proteinExistence type="predicted"/>
<sequence>MSSLESLPILSNKFPRKIYFIENILGRHNCPAISRGQTMDTVLVIYKISQTTVLPE</sequence>
<keyword evidence="2" id="KW-1185">Reference proteome</keyword>
<dbReference type="EMBL" id="JAXCGZ010004028">
    <property type="protein sequence ID" value="KAK7082425.1"/>
    <property type="molecule type" value="Genomic_DNA"/>
</dbReference>
<evidence type="ECO:0000313" key="2">
    <source>
        <dbReference type="Proteomes" id="UP001381693"/>
    </source>
</evidence>
<dbReference type="Proteomes" id="UP001381693">
    <property type="component" value="Unassembled WGS sequence"/>
</dbReference>
<name>A0AAN8XDD3_HALRR</name>
<accession>A0AAN8XDD3</accession>
<reference evidence="1 2" key="1">
    <citation type="submission" date="2023-11" db="EMBL/GenBank/DDBJ databases">
        <title>Halocaridina rubra genome assembly.</title>
        <authorList>
            <person name="Smith C."/>
        </authorList>
    </citation>
    <scope>NUCLEOTIDE SEQUENCE [LARGE SCALE GENOMIC DNA]</scope>
    <source>
        <strain evidence="1">EP-1</strain>
        <tissue evidence="1">Whole</tissue>
    </source>
</reference>
<organism evidence="1 2">
    <name type="scientific">Halocaridina rubra</name>
    <name type="common">Hawaiian red shrimp</name>
    <dbReference type="NCBI Taxonomy" id="373956"/>
    <lineage>
        <taxon>Eukaryota</taxon>
        <taxon>Metazoa</taxon>
        <taxon>Ecdysozoa</taxon>
        <taxon>Arthropoda</taxon>
        <taxon>Crustacea</taxon>
        <taxon>Multicrustacea</taxon>
        <taxon>Malacostraca</taxon>
        <taxon>Eumalacostraca</taxon>
        <taxon>Eucarida</taxon>
        <taxon>Decapoda</taxon>
        <taxon>Pleocyemata</taxon>
        <taxon>Caridea</taxon>
        <taxon>Atyoidea</taxon>
        <taxon>Atyidae</taxon>
        <taxon>Halocaridina</taxon>
    </lineage>
</organism>
<protein>
    <submittedName>
        <fullName evidence="1">Uncharacterized protein</fullName>
    </submittedName>
</protein>
<gene>
    <name evidence="1" type="ORF">SK128_024091</name>
</gene>
<comment type="caution">
    <text evidence="1">The sequence shown here is derived from an EMBL/GenBank/DDBJ whole genome shotgun (WGS) entry which is preliminary data.</text>
</comment>
<dbReference type="AlphaFoldDB" id="A0AAN8XDD3"/>
<evidence type="ECO:0000313" key="1">
    <source>
        <dbReference type="EMBL" id="KAK7082425.1"/>
    </source>
</evidence>